<proteinExistence type="predicted"/>
<dbReference type="OrthoDB" id="3297440at2"/>
<protein>
    <recommendedName>
        <fullName evidence="3">Excreted virulence factor EspC (Type VII ESX diderm)</fullName>
    </recommendedName>
</protein>
<evidence type="ECO:0000313" key="1">
    <source>
        <dbReference type="EMBL" id="TDO36561.1"/>
    </source>
</evidence>
<dbReference type="RefSeq" id="WP_133871296.1">
    <property type="nucleotide sequence ID" value="NZ_BOMD01000102.1"/>
</dbReference>
<evidence type="ECO:0008006" key="3">
    <source>
        <dbReference type="Google" id="ProtNLM"/>
    </source>
</evidence>
<sequence>MTVKAAIDALRHDSELWDNVARVTNRAGQEAGALTLGESELSWAAVPTGLLSTYAEIQQKTAMLLGEATTVYTGLSTALDKVATAYEVSDENAAAQLKGVWDVRE</sequence>
<keyword evidence="2" id="KW-1185">Reference proteome</keyword>
<name>A0A4R6JMJ2_9ACTN</name>
<comment type="caution">
    <text evidence="1">The sequence shown here is derived from an EMBL/GenBank/DDBJ whole genome shotgun (WGS) entry which is preliminary data.</text>
</comment>
<accession>A0A4R6JMJ2</accession>
<gene>
    <name evidence="1" type="ORF">C8E87_0138</name>
</gene>
<evidence type="ECO:0000313" key="2">
    <source>
        <dbReference type="Proteomes" id="UP000294901"/>
    </source>
</evidence>
<reference evidence="1 2" key="1">
    <citation type="submission" date="2019-03" db="EMBL/GenBank/DDBJ databases">
        <title>Sequencing the genomes of 1000 actinobacteria strains.</title>
        <authorList>
            <person name="Klenk H.-P."/>
        </authorList>
    </citation>
    <scope>NUCLEOTIDE SEQUENCE [LARGE SCALE GENOMIC DNA]</scope>
    <source>
        <strain evidence="1 2">DSM 43805</strain>
    </source>
</reference>
<dbReference type="AlphaFoldDB" id="A0A4R6JMJ2"/>
<dbReference type="EMBL" id="SNWR01000001">
    <property type="protein sequence ID" value="TDO36561.1"/>
    <property type="molecule type" value="Genomic_DNA"/>
</dbReference>
<organism evidence="1 2">
    <name type="scientific">Paractinoplanes brasiliensis</name>
    <dbReference type="NCBI Taxonomy" id="52695"/>
    <lineage>
        <taxon>Bacteria</taxon>
        <taxon>Bacillati</taxon>
        <taxon>Actinomycetota</taxon>
        <taxon>Actinomycetes</taxon>
        <taxon>Micromonosporales</taxon>
        <taxon>Micromonosporaceae</taxon>
        <taxon>Paractinoplanes</taxon>
    </lineage>
</organism>
<dbReference type="Proteomes" id="UP000294901">
    <property type="component" value="Unassembled WGS sequence"/>
</dbReference>